<keyword evidence="6" id="KW-1185">Reference proteome</keyword>
<dbReference type="EMBL" id="CAEKDK010000005">
    <property type="protein sequence ID" value="CAB4281398.1"/>
    <property type="molecule type" value="Genomic_DNA"/>
</dbReference>
<feature type="compositionally biased region" description="Polar residues" evidence="1">
    <location>
        <begin position="236"/>
        <end position="247"/>
    </location>
</feature>
<dbReference type="EMBL" id="CAEKKB010000005">
    <property type="protein sequence ID" value="CAB4311809.1"/>
    <property type="molecule type" value="Genomic_DNA"/>
</dbReference>
<dbReference type="InterPro" id="IPR058570">
    <property type="entry name" value="HROB_OB"/>
</dbReference>
<evidence type="ECO:0000256" key="1">
    <source>
        <dbReference type="SAM" id="MobiDB-lite"/>
    </source>
</evidence>
<feature type="compositionally biased region" description="Basic residues" evidence="1">
    <location>
        <begin position="59"/>
        <end position="73"/>
    </location>
</feature>
<dbReference type="AlphaFoldDB" id="A0A6J5XDM7"/>
<protein>
    <recommendedName>
        <fullName evidence="2">Homologous recombination OB-fold protein OB-fold domain-containing protein</fullName>
    </recommendedName>
</protein>
<name>A0A6J5XDM7_PRUAR</name>
<reference evidence="6" key="1">
    <citation type="journal article" date="2020" name="Genome Biol.">
        <title>Gamete binning: chromosome-level and haplotype-resolved genome assembly enabled by high-throughput single-cell sequencing of gamete genomes.</title>
        <authorList>
            <person name="Campoy J.A."/>
            <person name="Sun H."/>
            <person name="Goel M."/>
            <person name="Jiao W.-B."/>
            <person name="Folz-Donahue K."/>
            <person name="Wang N."/>
            <person name="Rubio M."/>
            <person name="Liu C."/>
            <person name="Kukat C."/>
            <person name="Ruiz D."/>
            <person name="Huettel B."/>
            <person name="Schneeberger K."/>
        </authorList>
    </citation>
    <scope>NUCLEOTIDE SEQUENCE [LARGE SCALE GENOMIC DNA]</scope>
    <source>
        <strain evidence="6">cv. Rojo Pasion</strain>
    </source>
</reference>
<evidence type="ECO:0000313" key="4">
    <source>
        <dbReference type="EMBL" id="CAB4311809.1"/>
    </source>
</evidence>
<evidence type="ECO:0000313" key="3">
    <source>
        <dbReference type="EMBL" id="CAB4281398.1"/>
    </source>
</evidence>
<proteinExistence type="predicted"/>
<dbReference type="Proteomes" id="UP000507245">
    <property type="component" value="Unassembled WGS sequence"/>
</dbReference>
<feature type="domain" description="Homologous recombination OB-fold protein OB-fold" evidence="2">
    <location>
        <begin position="136"/>
        <end position="221"/>
    </location>
</feature>
<organism evidence="4 6">
    <name type="scientific">Prunus armeniaca</name>
    <name type="common">Apricot</name>
    <name type="synonym">Armeniaca vulgaris</name>
    <dbReference type="NCBI Taxonomy" id="36596"/>
    <lineage>
        <taxon>Eukaryota</taxon>
        <taxon>Viridiplantae</taxon>
        <taxon>Streptophyta</taxon>
        <taxon>Embryophyta</taxon>
        <taxon>Tracheophyta</taxon>
        <taxon>Spermatophyta</taxon>
        <taxon>Magnoliopsida</taxon>
        <taxon>eudicotyledons</taxon>
        <taxon>Gunneridae</taxon>
        <taxon>Pentapetalae</taxon>
        <taxon>rosids</taxon>
        <taxon>fabids</taxon>
        <taxon>Rosales</taxon>
        <taxon>Rosaceae</taxon>
        <taxon>Amygdaloideae</taxon>
        <taxon>Amygdaleae</taxon>
        <taxon>Prunus</taxon>
    </lineage>
</organism>
<dbReference type="InterPro" id="IPR028045">
    <property type="entry name" value="HROB"/>
</dbReference>
<dbReference type="Pfam" id="PF15072">
    <property type="entry name" value="HROB"/>
    <property type="match status" value="1"/>
</dbReference>
<evidence type="ECO:0000259" key="2">
    <source>
        <dbReference type="Pfam" id="PF15072"/>
    </source>
</evidence>
<sequence length="441" mass="48558">MDEHEPWEQLDVDESELISLSLRPCKRSASHSLKSNHPQPPKPSSNLIPGPAGALQAAMHRRTQTHRHHPHHPHDRDEEEPIPTQEFVRRVVEVGDDHDADFTTNPWLCALDFLTKQGAHFPTTLGSIRKGIEAHRLAQVVAIIKSCTPNGLGDLMLTLKDPTGTIGASIHHTVLSEGDFGKSISVGAVLVLQKVAVFSPSRSACYLNITKNNMVKVISKDSGPLVTKDLLTSSVHNPAPSSGSSENLWMPQEKFPPPQESTERIMNFLRQNSKARESQHNTEKHMETNHAVTRLSCSGHEHCGSRNKDVEVLSSLVKRAMPDGITNMEDTTDNDQVTVVAEKPNAGRVAEGDNASSHTQAINHVTVVTEKPNLGTVAKGYNPLSRTQPISASANSVEIPNPDDDQEVERITGAKRQRQPLISRTSLPEYTEEELDLFEFD</sequence>
<dbReference type="Proteomes" id="UP000507222">
    <property type="component" value="Unassembled WGS sequence"/>
</dbReference>
<feature type="region of interest" description="Disordered" evidence="1">
    <location>
        <begin position="236"/>
        <end position="260"/>
    </location>
</feature>
<feature type="region of interest" description="Disordered" evidence="1">
    <location>
        <begin position="27"/>
        <end position="83"/>
    </location>
</feature>
<dbReference type="OrthoDB" id="550780at2759"/>
<dbReference type="GO" id="GO:0000725">
    <property type="term" value="P:recombinational repair"/>
    <property type="evidence" value="ECO:0007669"/>
    <property type="project" value="InterPro"/>
</dbReference>
<reference evidence="4 5" key="2">
    <citation type="submission" date="2020-05" db="EMBL/GenBank/DDBJ databases">
        <authorList>
            <person name="Campoy J."/>
            <person name="Schneeberger K."/>
            <person name="Spophaly S."/>
        </authorList>
    </citation>
    <scope>NUCLEOTIDE SEQUENCE [LARGE SCALE GENOMIC DNA]</scope>
    <source>
        <strain evidence="4">PruArmRojPasFocal</strain>
    </source>
</reference>
<feature type="region of interest" description="Disordered" evidence="1">
    <location>
        <begin position="387"/>
        <end position="425"/>
    </location>
</feature>
<dbReference type="PANTHER" id="PTHR14523:SF1">
    <property type="entry name" value="HOMOLOGOUS RECOMBINATION OB-FOLD PROTEIN"/>
    <property type="match status" value="1"/>
</dbReference>
<accession>A0A6J5XDM7</accession>
<gene>
    <name evidence="3" type="ORF">CURHAP_LOCUS34466</name>
    <name evidence="4" type="ORF">ORAREDHAP_LOCUS34056</name>
</gene>
<evidence type="ECO:0000313" key="5">
    <source>
        <dbReference type="Proteomes" id="UP000507222"/>
    </source>
</evidence>
<evidence type="ECO:0000313" key="6">
    <source>
        <dbReference type="Proteomes" id="UP000507245"/>
    </source>
</evidence>
<feature type="compositionally biased region" description="Polar residues" evidence="1">
    <location>
        <begin position="387"/>
        <end position="398"/>
    </location>
</feature>
<dbReference type="PANTHER" id="PTHR14523">
    <property type="entry name" value="UNCHARACTERIZED PROTEIN C17ORF53 HOMOLOG"/>
    <property type="match status" value="1"/>
</dbReference>